<accession>A0A392PWB6</accession>
<reference evidence="1 2" key="1">
    <citation type="journal article" date="2018" name="Front. Plant Sci.">
        <title>Red Clover (Trifolium pratense) and Zigzag Clover (T. medium) - A Picture of Genomic Similarities and Differences.</title>
        <authorList>
            <person name="Dluhosova J."/>
            <person name="Istvanek J."/>
            <person name="Nedelnik J."/>
            <person name="Repkova J."/>
        </authorList>
    </citation>
    <scope>NUCLEOTIDE SEQUENCE [LARGE SCALE GENOMIC DNA]</scope>
    <source>
        <strain evidence="2">cv. 10/8</strain>
        <tissue evidence="1">Leaf</tissue>
    </source>
</reference>
<dbReference type="Proteomes" id="UP000265520">
    <property type="component" value="Unassembled WGS sequence"/>
</dbReference>
<protein>
    <submittedName>
        <fullName evidence="1">Uncharacterized protein</fullName>
    </submittedName>
</protein>
<dbReference type="AlphaFoldDB" id="A0A392PWB6"/>
<organism evidence="1 2">
    <name type="scientific">Trifolium medium</name>
    <dbReference type="NCBI Taxonomy" id="97028"/>
    <lineage>
        <taxon>Eukaryota</taxon>
        <taxon>Viridiplantae</taxon>
        <taxon>Streptophyta</taxon>
        <taxon>Embryophyta</taxon>
        <taxon>Tracheophyta</taxon>
        <taxon>Spermatophyta</taxon>
        <taxon>Magnoliopsida</taxon>
        <taxon>eudicotyledons</taxon>
        <taxon>Gunneridae</taxon>
        <taxon>Pentapetalae</taxon>
        <taxon>rosids</taxon>
        <taxon>fabids</taxon>
        <taxon>Fabales</taxon>
        <taxon>Fabaceae</taxon>
        <taxon>Papilionoideae</taxon>
        <taxon>50 kb inversion clade</taxon>
        <taxon>NPAAA clade</taxon>
        <taxon>Hologalegina</taxon>
        <taxon>IRL clade</taxon>
        <taxon>Trifolieae</taxon>
        <taxon>Trifolium</taxon>
    </lineage>
</organism>
<feature type="non-terminal residue" evidence="1">
    <location>
        <position position="1"/>
    </location>
</feature>
<comment type="caution">
    <text evidence="1">The sequence shown here is derived from an EMBL/GenBank/DDBJ whole genome shotgun (WGS) entry which is preliminary data.</text>
</comment>
<sequence>PNPDEAPVITTFPFLNVFLPSGDDLVTDGVAVAAVSDLTAPTFCRNSL</sequence>
<evidence type="ECO:0000313" key="2">
    <source>
        <dbReference type="Proteomes" id="UP000265520"/>
    </source>
</evidence>
<dbReference type="EMBL" id="LXQA010098837">
    <property type="protein sequence ID" value="MCI15977.1"/>
    <property type="molecule type" value="Genomic_DNA"/>
</dbReference>
<proteinExistence type="predicted"/>
<name>A0A392PWB6_9FABA</name>
<evidence type="ECO:0000313" key="1">
    <source>
        <dbReference type="EMBL" id="MCI15977.1"/>
    </source>
</evidence>
<keyword evidence="2" id="KW-1185">Reference proteome</keyword>